<evidence type="ECO:0000313" key="2">
    <source>
        <dbReference type="EMBL" id="KAB7782216.1"/>
    </source>
</evidence>
<dbReference type="Proteomes" id="UP000469949">
    <property type="component" value="Unassembled WGS sequence"/>
</dbReference>
<evidence type="ECO:0000256" key="1">
    <source>
        <dbReference type="SAM" id="MobiDB-lite"/>
    </source>
</evidence>
<feature type="compositionally biased region" description="Basic and acidic residues" evidence="1">
    <location>
        <begin position="86"/>
        <end position="95"/>
    </location>
</feature>
<dbReference type="AlphaFoldDB" id="A0A514KUB1"/>
<gene>
    <name evidence="2" type="ORF">F8B43_4971</name>
</gene>
<evidence type="ECO:0000313" key="3">
    <source>
        <dbReference type="Proteomes" id="UP000469949"/>
    </source>
</evidence>
<reference evidence="2 3" key="1">
    <citation type="submission" date="2019-10" db="EMBL/GenBank/DDBJ databases">
        <title>Draft Genome Sequence of the Caffeine Degrading Methylotroph Methylorubrum populi PINKEL.</title>
        <authorList>
            <person name="Dawson S.C."/>
            <person name="Zhang X."/>
            <person name="Wright M.E."/>
            <person name="Sharma G."/>
            <person name="Langner J.T."/>
            <person name="Ditty J.L."/>
            <person name="Subuyuj G.A."/>
        </authorList>
    </citation>
    <scope>NUCLEOTIDE SEQUENCE [LARGE SCALE GENOMIC DNA]</scope>
    <source>
        <strain evidence="2 3">Pinkel</strain>
    </source>
</reference>
<comment type="caution">
    <text evidence="2">The sequence shown here is derived from an EMBL/GenBank/DDBJ whole genome shotgun (WGS) entry which is preliminary data.</text>
</comment>
<sequence>METLVILAAVAATLLACVFVATLSKGPRRPPLRLPREEEWADNADAVSKALTPPQASPIDRGAQVLDARVIGDPAGGGPVIEGEIVDARDGEPRSAPEPAPRTFDVEELDSRMLDQLLDQQSRELKQAQREQAPPRDGPPPSGTTDGTTR</sequence>
<feature type="region of interest" description="Disordered" evidence="1">
    <location>
        <begin position="70"/>
        <end position="150"/>
    </location>
</feature>
<protein>
    <submittedName>
        <fullName evidence="2">Uncharacterized protein</fullName>
    </submittedName>
</protein>
<organism evidence="2 3">
    <name type="scientific">Methylorubrum populi</name>
    <dbReference type="NCBI Taxonomy" id="223967"/>
    <lineage>
        <taxon>Bacteria</taxon>
        <taxon>Pseudomonadati</taxon>
        <taxon>Pseudomonadota</taxon>
        <taxon>Alphaproteobacteria</taxon>
        <taxon>Hyphomicrobiales</taxon>
        <taxon>Methylobacteriaceae</taxon>
        <taxon>Methylorubrum</taxon>
    </lineage>
</organism>
<name>A0A514KUB1_9HYPH</name>
<proteinExistence type="predicted"/>
<dbReference type="EMBL" id="WEKV01000020">
    <property type="protein sequence ID" value="KAB7782216.1"/>
    <property type="molecule type" value="Genomic_DNA"/>
</dbReference>
<dbReference type="RefSeq" id="WP_141954136.1">
    <property type="nucleotide sequence ID" value="NZ_CP039546.1"/>
</dbReference>
<accession>A0A514KUB1</accession>